<reference evidence="2 3" key="1">
    <citation type="submission" date="2019-07" db="EMBL/GenBank/DDBJ databases">
        <title>R&amp;d 2014.</title>
        <authorList>
            <person name="Klenk H.-P."/>
        </authorList>
    </citation>
    <scope>NUCLEOTIDE SEQUENCE [LARGE SCALE GENOMIC DNA]</scope>
    <source>
        <strain evidence="2 3">DSM 43194</strain>
    </source>
</reference>
<organism evidence="2 3">
    <name type="scientific">Prauserella rugosa</name>
    <dbReference type="NCBI Taxonomy" id="43354"/>
    <lineage>
        <taxon>Bacteria</taxon>
        <taxon>Bacillati</taxon>
        <taxon>Actinomycetota</taxon>
        <taxon>Actinomycetes</taxon>
        <taxon>Pseudonocardiales</taxon>
        <taxon>Pseudonocardiaceae</taxon>
        <taxon>Prauserella</taxon>
    </lineage>
</organism>
<comment type="caution">
    <text evidence="2">The sequence shown here is derived from an EMBL/GenBank/DDBJ whole genome shotgun (WGS) entry which is preliminary data.</text>
</comment>
<sequence length="244" mass="25007">MADHVPAPHPPGAQLAAPTSAVAGAGGRYRVPSTVGLAAVLTGCVLVAALHVLHHADVDPVRRTISEYALGPTKWLFDLAVLLVATGSGVLFGVLVHSRTVRPLSPAAFGGAGWTLGLLAVVVFPKTDWSIGPSLAGTIHRYASVVAFVALPVAVLAAARAVHPHAPGLRLLTRVLGLASLAWLSLIVGAVRLMLAGGDPWWRALPLGLVERGLLATEVAALAVVAAGCLRLRTPAPPSRLVTS</sequence>
<evidence type="ECO:0000256" key="1">
    <source>
        <dbReference type="SAM" id="Phobius"/>
    </source>
</evidence>
<dbReference type="EMBL" id="VLJV01000001">
    <property type="protein sequence ID" value="TWH19477.1"/>
    <property type="molecule type" value="Genomic_DNA"/>
</dbReference>
<keyword evidence="1" id="KW-1133">Transmembrane helix</keyword>
<dbReference type="RefSeq" id="WP_084705626.1">
    <property type="nucleotide sequence ID" value="NZ_JOIJ01000002.1"/>
</dbReference>
<proteinExistence type="predicted"/>
<feature type="transmembrane region" description="Helical" evidence="1">
    <location>
        <begin position="108"/>
        <end position="127"/>
    </location>
</feature>
<dbReference type="InterPro" id="IPR009339">
    <property type="entry name" value="DUF998"/>
</dbReference>
<gene>
    <name evidence="2" type="ORF">JD82_01304</name>
</gene>
<keyword evidence="3" id="KW-1185">Reference proteome</keyword>
<dbReference type="Proteomes" id="UP000317303">
    <property type="component" value="Unassembled WGS sequence"/>
</dbReference>
<keyword evidence="1" id="KW-0472">Membrane</keyword>
<dbReference type="Pfam" id="PF06197">
    <property type="entry name" value="DUF998"/>
    <property type="match status" value="1"/>
</dbReference>
<feature type="transmembrane region" description="Helical" evidence="1">
    <location>
        <begin position="171"/>
        <end position="194"/>
    </location>
</feature>
<feature type="transmembrane region" description="Helical" evidence="1">
    <location>
        <begin position="75"/>
        <end position="96"/>
    </location>
</feature>
<dbReference type="AlphaFoldDB" id="A0A660CC55"/>
<dbReference type="OrthoDB" id="3392476at2"/>
<accession>A0A660CC55</accession>
<feature type="transmembrane region" description="Helical" evidence="1">
    <location>
        <begin position="214"/>
        <end position="232"/>
    </location>
</feature>
<feature type="transmembrane region" description="Helical" evidence="1">
    <location>
        <begin position="35"/>
        <end position="55"/>
    </location>
</feature>
<evidence type="ECO:0000313" key="2">
    <source>
        <dbReference type="EMBL" id="TWH19477.1"/>
    </source>
</evidence>
<name>A0A660CC55_9PSEU</name>
<feature type="transmembrane region" description="Helical" evidence="1">
    <location>
        <begin position="139"/>
        <end position="159"/>
    </location>
</feature>
<keyword evidence="1" id="KW-0812">Transmembrane</keyword>
<evidence type="ECO:0000313" key="3">
    <source>
        <dbReference type="Proteomes" id="UP000317303"/>
    </source>
</evidence>
<protein>
    <submittedName>
        <fullName evidence="2">Uncharacterized protein DUF998</fullName>
    </submittedName>
</protein>